<sequence length="266" mass="30951">MAPYSRLEIDLVRLLDRCESMAHEQQNQKQGLNWRLEKYVCTLQNQIIELSKAERKPNQDTMNDYTKRINFLKGIIETEKKGSLTEKALASQQLPRPLSSISATSRTNKSPAEKAQELHIKTKARIEKEMREELLGSKKDSQGLRNRRPGEESTKEDEESIDSVLQYHQNMQEKIAEDMVRMAQSLKHTSMMASNIIKKDHKKLETSTRLVDSNFVKLKQESDRIEEITNRHCACWMWIALAMITDTWILRTPLICDRQTLSRAHL</sequence>
<dbReference type="CDD" id="cd15860">
    <property type="entry name" value="SNARE_USE1"/>
    <property type="match status" value="1"/>
</dbReference>
<keyword evidence="10" id="KW-0472">Membrane</keyword>
<dbReference type="GO" id="GO:0005484">
    <property type="term" value="F:SNAP receptor activity"/>
    <property type="evidence" value="ECO:0007669"/>
    <property type="project" value="TreeGrafter"/>
</dbReference>
<gene>
    <name evidence="14" type="primary">LOC116299802</name>
</gene>
<proteinExistence type="inferred from homology"/>
<accession>A0A6P8I729</accession>
<evidence type="ECO:0000256" key="5">
    <source>
        <dbReference type="ARBA" id="ARBA00022692"/>
    </source>
</evidence>
<dbReference type="GeneID" id="116299802"/>
<dbReference type="PANTHER" id="PTHR13050:SF7">
    <property type="entry name" value="VESICLE TRANSPORT PROTEIN USE1"/>
    <property type="match status" value="1"/>
</dbReference>
<protein>
    <recommendedName>
        <fullName evidence="3">Vesicle transport protein USE1</fullName>
    </recommendedName>
    <alternativeName>
        <fullName evidence="11">USE1-like protein</fullName>
    </alternativeName>
</protein>
<dbReference type="KEGG" id="aten:116299802"/>
<comment type="similarity">
    <text evidence="2">Belongs to the USE1 family.</text>
</comment>
<dbReference type="InParanoid" id="A0A6P8I729"/>
<dbReference type="GO" id="GO:0005789">
    <property type="term" value="C:endoplasmic reticulum membrane"/>
    <property type="evidence" value="ECO:0007669"/>
    <property type="project" value="UniProtKB-SubCell"/>
</dbReference>
<dbReference type="FunCoup" id="A0A6P8I729">
    <property type="interactions" value="1611"/>
</dbReference>
<evidence type="ECO:0000256" key="1">
    <source>
        <dbReference type="ARBA" id="ARBA00004163"/>
    </source>
</evidence>
<evidence type="ECO:0000256" key="2">
    <source>
        <dbReference type="ARBA" id="ARBA00007891"/>
    </source>
</evidence>
<reference evidence="14" key="1">
    <citation type="submission" date="2025-08" db="UniProtKB">
        <authorList>
            <consortium name="RefSeq"/>
        </authorList>
    </citation>
    <scope>IDENTIFICATION</scope>
    <source>
        <tissue evidence="14">Tentacle</tissue>
    </source>
</reference>
<feature type="region of interest" description="Disordered" evidence="12">
    <location>
        <begin position="90"/>
        <end position="161"/>
    </location>
</feature>
<keyword evidence="4" id="KW-0813">Transport</keyword>
<evidence type="ECO:0000256" key="11">
    <source>
        <dbReference type="ARBA" id="ARBA00032711"/>
    </source>
</evidence>
<dbReference type="GO" id="GO:0031201">
    <property type="term" value="C:SNARE complex"/>
    <property type="evidence" value="ECO:0007669"/>
    <property type="project" value="TreeGrafter"/>
</dbReference>
<keyword evidence="9" id="KW-1133">Transmembrane helix</keyword>
<dbReference type="Pfam" id="PF09753">
    <property type="entry name" value="Use1"/>
    <property type="match status" value="1"/>
</dbReference>
<dbReference type="PANTHER" id="PTHR13050">
    <property type="entry name" value="USE1-LIKE PROTEIN"/>
    <property type="match status" value="1"/>
</dbReference>
<evidence type="ECO:0000256" key="10">
    <source>
        <dbReference type="ARBA" id="ARBA00023136"/>
    </source>
</evidence>
<dbReference type="Proteomes" id="UP000515163">
    <property type="component" value="Unplaced"/>
</dbReference>
<evidence type="ECO:0000256" key="12">
    <source>
        <dbReference type="SAM" id="MobiDB-lite"/>
    </source>
</evidence>
<evidence type="ECO:0000313" key="13">
    <source>
        <dbReference type="Proteomes" id="UP000515163"/>
    </source>
</evidence>
<dbReference type="RefSeq" id="XP_031564369.1">
    <property type="nucleotide sequence ID" value="XM_031708509.1"/>
</dbReference>
<organism evidence="13 14">
    <name type="scientific">Actinia tenebrosa</name>
    <name type="common">Australian red waratah sea anemone</name>
    <dbReference type="NCBI Taxonomy" id="6105"/>
    <lineage>
        <taxon>Eukaryota</taxon>
        <taxon>Metazoa</taxon>
        <taxon>Cnidaria</taxon>
        <taxon>Anthozoa</taxon>
        <taxon>Hexacorallia</taxon>
        <taxon>Actiniaria</taxon>
        <taxon>Actiniidae</taxon>
        <taxon>Actinia</taxon>
    </lineage>
</organism>
<keyword evidence="8" id="KW-0653">Protein transport</keyword>
<evidence type="ECO:0000313" key="14">
    <source>
        <dbReference type="RefSeq" id="XP_031564369.1"/>
    </source>
</evidence>
<dbReference type="AlphaFoldDB" id="A0A6P8I729"/>
<feature type="compositionally biased region" description="Basic and acidic residues" evidence="12">
    <location>
        <begin position="111"/>
        <end position="153"/>
    </location>
</feature>
<evidence type="ECO:0000256" key="9">
    <source>
        <dbReference type="ARBA" id="ARBA00022989"/>
    </source>
</evidence>
<keyword evidence="13" id="KW-1185">Reference proteome</keyword>
<evidence type="ECO:0000256" key="4">
    <source>
        <dbReference type="ARBA" id="ARBA00022448"/>
    </source>
</evidence>
<feature type="compositionally biased region" description="Polar residues" evidence="12">
    <location>
        <begin position="90"/>
        <end position="110"/>
    </location>
</feature>
<dbReference type="OrthoDB" id="4506189at2759"/>
<keyword evidence="5" id="KW-0812">Transmembrane</keyword>
<name>A0A6P8I729_ACTTE</name>
<dbReference type="InterPro" id="IPR019150">
    <property type="entry name" value="Vesicle_transport_protein_Use1"/>
</dbReference>
<dbReference type="GO" id="GO:0015031">
    <property type="term" value="P:protein transport"/>
    <property type="evidence" value="ECO:0007669"/>
    <property type="project" value="UniProtKB-KW"/>
</dbReference>
<evidence type="ECO:0000256" key="3">
    <source>
        <dbReference type="ARBA" id="ARBA00015843"/>
    </source>
</evidence>
<evidence type="ECO:0000256" key="8">
    <source>
        <dbReference type="ARBA" id="ARBA00022927"/>
    </source>
</evidence>
<dbReference type="GO" id="GO:0006890">
    <property type="term" value="P:retrograde vesicle-mediated transport, Golgi to endoplasmic reticulum"/>
    <property type="evidence" value="ECO:0007669"/>
    <property type="project" value="TreeGrafter"/>
</dbReference>
<evidence type="ECO:0000256" key="7">
    <source>
        <dbReference type="ARBA" id="ARBA00022892"/>
    </source>
</evidence>
<evidence type="ECO:0000256" key="6">
    <source>
        <dbReference type="ARBA" id="ARBA00022824"/>
    </source>
</evidence>
<keyword evidence="7" id="KW-0931">ER-Golgi transport</keyword>
<keyword evidence="6" id="KW-0256">Endoplasmic reticulum</keyword>
<comment type="subcellular location">
    <subcellularLocation>
        <location evidence="1">Endoplasmic reticulum membrane</location>
        <topology evidence="1">Single-pass type IV membrane protein</topology>
    </subcellularLocation>
</comment>